<dbReference type="EMBL" id="CP136511">
    <property type="protein sequence ID" value="WOD13659.1"/>
    <property type="molecule type" value="Genomic_DNA"/>
</dbReference>
<keyword evidence="3" id="KW-1185">Reference proteome</keyword>
<evidence type="ECO:0000313" key="3">
    <source>
        <dbReference type="Proteomes" id="UP001302652"/>
    </source>
</evidence>
<organism evidence="2 3">
    <name type="scientific">Paraburkholderia kirstenboschensis</name>
    <dbReference type="NCBI Taxonomy" id="1245436"/>
    <lineage>
        <taxon>Bacteria</taxon>
        <taxon>Pseudomonadati</taxon>
        <taxon>Pseudomonadota</taxon>
        <taxon>Betaproteobacteria</taxon>
        <taxon>Burkholderiales</taxon>
        <taxon>Burkholderiaceae</taxon>
        <taxon>Paraburkholderia</taxon>
    </lineage>
</organism>
<feature type="region of interest" description="Disordered" evidence="1">
    <location>
        <begin position="1"/>
        <end position="37"/>
    </location>
</feature>
<sequence length="130" mass="14302">MQPPFEPDSKAQSATAPVTSEVKIRRPTVPNRASPTHSERYFSKCVIRVLERNGRTSATVAWSDSTSCCYGEQHWRRCIARKAGICALSGQSIAKGDAVFRPKPVQPLPRNFEAMILATVMEAIALEEGV</sequence>
<accession>A0ABZ0EB13</accession>
<proteinExistence type="predicted"/>
<dbReference type="RefSeq" id="WP_317015272.1">
    <property type="nucleotide sequence ID" value="NZ_CP136511.1"/>
</dbReference>
<reference evidence="2 3" key="1">
    <citation type="submission" date="2023-10" db="EMBL/GenBank/DDBJ databases">
        <title>Surface-active antibiotics is a multifunctional adaptation for post-fire microbes.</title>
        <authorList>
            <person name="Liu M.D."/>
            <person name="Du Y."/>
            <person name="Koupaei S.K."/>
            <person name="Kim N.R."/>
            <person name="Zhang W."/>
            <person name="Traxler M.F."/>
        </authorList>
    </citation>
    <scope>NUCLEOTIDE SEQUENCE [LARGE SCALE GENOMIC DNA]</scope>
    <source>
        <strain evidence="2 3">F3</strain>
    </source>
</reference>
<name>A0ABZ0EB13_9BURK</name>
<gene>
    <name evidence="2" type="ORF">RW095_06660</name>
</gene>
<dbReference type="InterPro" id="IPR021769">
    <property type="entry name" value="DUF3331"/>
</dbReference>
<protein>
    <submittedName>
        <fullName evidence="2">DUF3331 domain-containing protein</fullName>
    </submittedName>
</protein>
<evidence type="ECO:0000313" key="2">
    <source>
        <dbReference type="EMBL" id="WOD13659.1"/>
    </source>
</evidence>
<dbReference type="Proteomes" id="UP001302652">
    <property type="component" value="Chromosome 3"/>
</dbReference>
<dbReference type="Pfam" id="PF11811">
    <property type="entry name" value="DUF3331"/>
    <property type="match status" value="1"/>
</dbReference>
<evidence type="ECO:0000256" key="1">
    <source>
        <dbReference type="SAM" id="MobiDB-lite"/>
    </source>
</evidence>